<dbReference type="AlphaFoldDB" id="A0A430LQ14"/>
<evidence type="ECO:0000313" key="1">
    <source>
        <dbReference type="EMBL" id="RTE77809.1"/>
    </source>
</evidence>
<comment type="caution">
    <text evidence="1">The sequence shown here is derived from an EMBL/GenBank/DDBJ whole genome shotgun (WGS) entry which is preliminary data.</text>
</comment>
<organism evidence="1 2">
    <name type="scientific">Fusarium euwallaceae</name>
    <dbReference type="NCBI Taxonomy" id="1147111"/>
    <lineage>
        <taxon>Eukaryota</taxon>
        <taxon>Fungi</taxon>
        <taxon>Dikarya</taxon>
        <taxon>Ascomycota</taxon>
        <taxon>Pezizomycotina</taxon>
        <taxon>Sordariomycetes</taxon>
        <taxon>Hypocreomycetidae</taxon>
        <taxon>Hypocreales</taxon>
        <taxon>Nectriaceae</taxon>
        <taxon>Fusarium</taxon>
        <taxon>Fusarium solani species complex</taxon>
    </lineage>
</organism>
<proteinExistence type="predicted"/>
<sequence>MTPPKTHLDFLPFCQNGARFALADAVVDPANTESRRPYVRAFLAYMIQGVREEHLDRYWERASQRLCEGAHEKKVKAIPAAKFDFQVDHIAWRTWFHDGTKAEGLGAEAIPSWPWDASCLNGVAKEPSPVYARYLEEMVSSQMEGPSAESAPAAPIQFSWTKEVEAAVLGMVLGGNAVEDLSTWVMAGGLEEVVGRANMAELVWLRHCDADMRDVIVNWAAACREYAG</sequence>
<reference evidence="1 2" key="1">
    <citation type="submission" date="2017-06" db="EMBL/GenBank/DDBJ databases">
        <title>Comparative genomic analysis of Ambrosia Fusariam Clade fungi.</title>
        <authorList>
            <person name="Stajich J.E."/>
            <person name="Carrillo J."/>
            <person name="Kijimoto T."/>
            <person name="Eskalen A."/>
            <person name="O'Donnell K."/>
            <person name="Kasson M."/>
        </authorList>
    </citation>
    <scope>NUCLEOTIDE SEQUENCE [LARGE SCALE GENOMIC DNA]</scope>
    <source>
        <strain evidence="1 2">UCR1854</strain>
    </source>
</reference>
<protein>
    <submittedName>
        <fullName evidence="1">Uncharacterized protein</fullName>
    </submittedName>
</protein>
<name>A0A430LQ14_9HYPO</name>
<dbReference type="EMBL" id="MIKF01000111">
    <property type="protein sequence ID" value="RTE77809.1"/>
    <property type="molecule type" value="Genomic_DNA"/>
</dbReference>
<dbReference type="Proteomes" id="UP000287124">
    <property type="component" value="Unassembled WGS sequence"/>
</dbReference>
<gene>
    <name evidence="1" type="ORF">BHE90_007729</name>
</gene>
<accession>A0A430LQ14</accession>
<keyword evidence="2" id="KW-1185">Reference proteome</keyword>
<evidence type="ECO:0000313" key="2">
    <source>
        <dbReference type="Proteomes" id="UP000287124"/>
    </source>
</evidence>